<reference evidence="2" key="1">
    <citation type="submission" date="2018-02" db="EMBL/GenBank/DDBJ databases">
        <title>Rhizophora mucronata_Transcriptome.</title>
        <authorList>
            <person name="Meera S.P."/>
            <person name="Sreeshan A."/>
            <person name="Augustine A."/>
        </authorList>
    </citation>
    <scope>NUCLEOTIDE SEQUENCE</scope>
    <source>
        <tissue evidence="2">Leaf</tissue>
    </source>
</reference>
<keyword evidence="1" id="KW-0472">Membrane</keyword>
<name>A0A2P2NBK4_RHIMU</name>
<sequence length="29" mass="3324">MWKLNVCLDFCIIGIVLYIIISSYSISCL</sequence>
<keyword evidence="1" id="KW-0812">Transmembrane</keyword>
<dbReference type="AlphaFoldDB" id="A0A2P2NBK4"/>
<feature type="transmembrane region" description="Helical" evidence="1">
    <location>
        <begin position="7"/>
        <end position="26"/>
    </location>
</feature>
<protein>
    <submittedName>
        <fullName evidence="2">Uncharacterized protein</fullName>
    </submittedName>
</protein>
<dbReference type="EMBL" id="GGEC01059370">
    <property type="protein sequence ID" value="MBX39854.1"/>
    <property type="molecule type" value="Transcribed_RNA"/>
</dbReference>
<accession>A0A2P2NBK4</accession>
<evidence type="ECO:0000313" key="2">
    <source>
        <dbReference type="EMBL" id="MBX39854.1"/>
    </source>
</evidence>
<evidence type="ECO:0000256" key="1">
    <source>
        <dbReference type="SAM" id="Phobius"/>
    </source>
</evidence>
<proteinExistence type="predicted"/>
<keyword evidence="1" id="KW-1133">Transmembrane helix</keyword>
<organism evidence="2">
    <name type="scientific">Rhizophora mucronata</name>
    <name type="common">Asiatic mangrove</name>
    <dbReference type="NCBI Taxonomy" id="61149"/>
    <lineage>
        <taxon>Eukaryota</taxon>
        <taxon>Viridiplantae</taxon>
        <taxon>Streptophyta</taxon>
        <taxon>Embryophyta</taxon>
        <taxon>Tracheophyta</taxon>
        <taxon>Spermatophyta</taxon>
        <taxon>Magnoliopsida</taxon>
        <taxon>eudicotyledons</taxon>
        <taxon>Gunneridae</taxon>
        <taxon>Pentapetalae</taxon>
        <taxon>rosids</taxon>
        <taxon>fabids</taxon>
        <taxon>Malpighiales</taxon>
        <taxon>Rhizophoraceae</taxon>
        <taxon>Rhizophora</taxon>
    </lineage>
</organism>